<comment type="caution">
    <text evidence="3">The sequence shown here is derived from an EMBL/GenBank/DDBJ whole genome shotgun (WGS) entry which is preliminary data.</text>
</comment>
<organism evidence="3 4">
    <name type="scientific">Botrytis fragariae</name>
    <dbReference type="NCBI Taxonomy" id="1964551"/>
    <lineage>
        <taxon>Eukaryota</taxon>
        <taxon>Fungi</taxon>
        <taxon>Dikarya</taxon>
        <taxon>Ascomycota</taxon>
        <taxon>Pezizomycotina</taxon>
        <taxon>Leotiomycetes</taxon>
        <taxon>Helotiales</taxon>
        <taxon>Sclerotiniaceae</taxon>
        <taxon>Botrytis</taxon>
    </lineage>
</organism>
<evidence type="ECO:0000313" key="4">
    <source>
        <dbReference type="Proteomes" id="UP000531561"/>
    </source>
</evidence>
<name>A0A8H6AVF0_9HELO</name>
<feature type="region of interest" description="Disordered" evidence="2">
    <location>
        <begin position="847"/>
        <end position="921"/>
    </location>
</feature>
<reference evidence="3 4" key="1">
    <citation type="journal article" date="2020" name="Phytopathology">
        <title>A high-quality genome resource of Botrytis fragariae, a new and rapidly spreading fungal pathogen causing strawberry gray mold in the U.S.A.</title>
        <authorList>
            <person name="Wu Y."/>
            <person name="Saski C.A."/>
            <person name="Schnabel G."/>
            <person name="Xiao S."/>
            <person name="Hu M."/>
        </authorList>
    </citation>
    <scope>NUCLEOTIDE SEQUENCE [LARGE SCALE GENOMIC DNA]</scope>
    <source>
        <strain evidence="3 4">BVB16</strain>
    </source>
</reference>
<gene>
    <name evidence="3" type="ORF">Bfra_004518</name>
</gene>
<accession>A0A8H6AVF0</accession>
<dbReference type="RefSeq" id="XP_037193454.1">
    <property type="nucleotide sequence ID" value="XM_037334920.1"/>
</dbReference>
<feature type="region of interest" description="Disordered" evidence="2">
    <location>
        <begin position="391"/>
        <end position="423"/>
    </location>
</feature>
<feature type="region of interest" description="Disordered" evidence="2">
    <location>
        <begin position="773"/>
        <end position="807"/>
    </location>
</feature>
<dbReference type="Proteomes" id="UP000531561">
    <property type="component" value="Unassembled WGS sequence"/>
</dbReference>
<protein>
    <submittedName>
        <fullName evidence="3">Uncharacterized protein</fullName>
    </submittedName>
</protein>
<proteinExistence type="predicted"/>
<evidence type="ECO:0000313" key="3">
    <source>
        <dbReference type="EMBL" id="KAF5874508.1"/>
    </source>
</evidence>
<feature type="coiled-coil region" evidence="1">
    <location>
        <begin position="284"/>
        <end position="311"/>
    </location>
</feature>
<feature type="compositionally biased region" description="Basic and acidic residues" evidence="2">
    <location>
        <begin position="876"/>
        <end position="902"/>
    </location>
</feature>
<sequence length="921" mass="104054">MVQLIVTGPSPERLKRARTLQRKLLKLISAARRALFELIPTPRESSLSFKWRFTSPEYDGFSSEPDEVNEFHLLPQKMTIKWSLEDIRKCGKAFDGGFISITASSQSHTWDRHDIHKYKKFRFLDFIESSLGRSLKARPHWFSPVSNDKRFNFYRWQFSETFPGFWQRSFSLWLSVNYFELNNALDTGALTVVPIREYEASQNRLSTRVCRPKAQVSIGQMSLSAIVPFQENAMQIPASEKAQCKEAPPSIIAGKSQDQNTTHNCKDNCARATLNVGSTFAIQLKIQMERAKTLENENDRLNVQVLQLEYDQAMLQQEISNTRKKDEKEIAAARLEGEKIAEENVLRLWNSAKERGRVIGRTINSFSYTNSGIGEKRGSPNFVRRMPPVRANESRDHLSKTGALHSPPPSNLASPADRATASPEDLLPTIATFRLQNSRRRTVITNASVQIPPATNAFHESFLNRIFGSINRTLNIVPPSHIPNPVQWTKFFNINLDTQPYIFPLSNPMQTYGQIVHFVSQATAESPRVTQGTIYPTFLRLSQDTDEYYYIGHFVVSSVVTTTDFNQVLENLPDFSPNEKGTRQKLLKERNRALGSTSVLENDLPVNFYTLQHVFFGEEQYKILIDAKNKCDAMKAADHTIDLLIEADNRTNKSPTSYGTMDKTSQTDYLSELHNQNFTPPGLKVPIAPKAMRSDHSTIEEPTILGSIHRSSIHSSRVHNIPTEPAAMRGGHLSSESETFLESSYHNFIRSSLSQTINVPKRPAAMVRVYPPASDKEVPSHSKPIRSSTIGTNSSLVNGTSSGPVVEGRSYTTGDKEFPKNSYHHDIVSTPLTHFNNSQGATATLNERQTPGGEFESLANPNCHQTTNSLFSPPRKNREETIQRKRKHTSGDESRNLREHSRCFGKTISPGSVQFKRTRHL</sequence>
<dbReference type="AlphaFoldDB" id="A0A8H6AVF0"/>
<keyword evidence="1" id="KW-0175">Coiled coil</keyword>
<dbReference type="GeneID" id="59258612"/>
<dbReference type="EMBL" id="JABFCT010000007">
    <property type="protein sequence ID" value="KAF5874508.1"/>
    <property type="molecule type" value="Genomic_DNA"/>
</dbReference>
<evidence type="ECO:0000256" key="2">
    <source>
        <dbReference type="SAM" id="MobiDB-lite"/>
    </source>
</evidence>
<dbReference type="OrthoDB" id="3564711at2759"/>
<feature type="compositionally biased region" description="Polar residues" evidence="2">
    <location>
        <begin position="859"/>
        <end position="871"/>
    </location>
</feature>
<feature type="compositionally biased region" description="Polar residues" evidence="2">
    <location>
        <begin position="785"/>
        <end position="803"/>
    </location>
</feature>
<keyword evidence="4" id="KW-1185">Reference proteome</keyword>
<evidence type="ECO:0000256" key="1">
    <source>
        <dbReference type="SAM" id="Coils"/>
    </source>
</evidence>